<evidence type="ECO:0000256" key="6">
    <source>
        <dbReference type="ARBA" id="ARBA00023136"/>
    </source>
</evidence>
<keyword evidence="5 7" id="KW-1133">Transmembrane helix</keyword>
<dbReference type="Proteomes" id="UP000412028">
    <property type="component" value="Unassembled WGS sequence"/>
</dbReference>
<dbReference type="InterPro" id="IPR023408">
    <property type="entry name" value="MscS_beta-dom_sf"/>
</dbReference>
<evidence type="ECO:0000256" key="4">
    <source>
        <dbReference type="ARBA" id="ARBA00022692"/>
    </source>
</evidence>
<protein>
    <submittedName>
        <fullName evidence="10">Mechanosensitive ion channel</fullName>
    </submittedName>
</protein>
<dbReference type="PANTHER" id="PTHR30221">
    <property type="entry name" value="SMALL-CONDUCTANCE MECHANOSENSITIVE CHANNEL"/>
    <property type="match status" value="1"/>
</dbReference>
<dbReference type="Pfam" id="PF00924">
    <property type="entry name" value="MS_channel_2nd"/>
    <property type="match status" value="1"/>
</dbReference>
<dbReference type="AlphaFoldDB" id="A0A5M9ZRA7"/>
<dbReference type="SUPFAM" id="SSF82861">
    <property type="entry name" value="Mechanosensitive channel protein MscS (YggB), transmembrane region"/>
    <property type="match status" value="1"/>
</dbReference>
<dbReference type="Pfam" id="PF21088">
    <property type="entry name" value="MS_channel_1st"/>
    <property type="match status" value="1"/>
</dbReference>
<accession>A0A5M9ZRA7</accession>
<evidence type="ECO:0000259" key="9">
    <source>
        <dbReference type="Pfam" id="PF21088"/>
    </source>
</evidence>
<evidence type="ECO:0000256" key="7">
    <source>
        <dbReference type="SAM" id="Phobius"/>
    </source>
</evidence>
<dbReference type="GO" id="GO:0008381">
    <property type="term" value="F:mechanosensitive monoatomic ion channel activity"/>
    <property type="evidence" value="ECO:0007669"/>
    <property type="project" value="InterPro"/>
</dbReference>
<comment type="caution">
    <text evidence="10">The sequence shown here is derived from an EMBL/GenBank/DDBJ whole genome shotgun (WGS) entry which is preliminary data.</text>
</comment>
<keyword evidence="6 7" id="KW-0472">Membrane</keyword>
<evidence type="ECO:0000256" key="5">
    <source>
        <dbReference type="ARBA" id="ARBA00022989"/>
    </source>
</evidence>
<evidence type="ECO:0000256" key="2">
    <source>
        <dbReference type="ARBA" id="ARBA00008017"/>
    </source>
</evidence>
<keyword evidence="4 7" id="KW-0812">Transmembrane</keyword>
<dbReference type="PANTHER" id="PTHR30221:SF1">
    <property type="entry name" value="SMALL-CONDUCTANCE MECHANOSENSITIVE CHANNEL"/>
    <property type="match status" value="1"/>
</dbReference>
<dbReference type="InterPro" id="IPR045275">
    <property type="entry name" value="MscS_archaea/bacteria_type"/>
</dbReference>
<feature type="domain" description="Mechanosensitive ion channel MscS" evidence="8">
    <location>
        <begin position="61"/>
        <end position="122"/>
    </location>
</feature>
<dbReference type="InterPro" id="IPR010920">
    <property type="entry name" value="LSM_dom_sf"/>
</dbReference>
<dbReference type="InterPro" id="IPR011014">
    <property type="entry name" value="MscS_channel_TM-2"/>
</dbReference>
<feature type="transmembrane region" description="Helical" evidence="7">
    <location>
        <begin position="39"/>
        <end position="59"/>
    </location>
</feature>
<evidence type="ECO:0000259" key="8">
    <source>
        <dbReference type="Pfam" id="PF00924"/>
    </source>
</evidence>
<proteinExistence type="inferred from homology"/>
<dbReference type="SUPFAM" id="SSF50182">
    <property type="entry name" value="Sm-like ribonucleoproteins"/>
    <property type="match status" value="1"/>
</dbReference>
<comment type="subcellular location">
    <subcellularLocation>
        <location evidence="1">Cell membrane</location>
        <topology evidence="1">Multi-pass membrane protein</topology>
    </subcellularLocation>
</comment>
<dbReference type="Gene3D" id="1.10.287.1260">
    <property type="match status" value="1"/>
</dbReference>
<feature type="transmembrane region" description="Helical" evidence="7">
    <location>
        <begin position="12"/>
        <end position="33"/>
    </location>
</feature>
<dbReference type="GO" id="GO:0005886">
    <property type="term" value="C:plasma membrane"/>
    <property type="evidence" value="ECO:0007669"/>
    <property type="project" value="UniProtKB-SubCell"/>
</dbReference>
<comment type="similarity">
    <text evidence="2">Belongs to the MscS (TC 1.A.23) family.</text>
</comment>
<gene>
    <name evidence="10" type="ORF">EMO89_07475</name>
</gene>
<dbReference type="InterPro" id="IPR049142">
    <property type="entry name" value="MS_channel_1st"/>
</dbReference>
<dbReference type="Gene3D" id="2.30.30.60">
    <property type="match status" value="1"/>
</dbReference>
<evidence type="ECO:0000313" key="11">
    <source>
        <dbReference type="Proteomes" id="UP000412028"/>
    </source>
</evidence>
<name>A0A5M9ZRA7_9BIFI</name>
<organism evidence="10 11">
    <name type="scientific">Bifidobacterium tissieri</name>
    <dbReference type="NCBI Taxonomy" id="1630162"/>
    <lineage>
        <taxon>Bacteria</taxon>
        <taxon>Bacillati</taxon>
        <taxon>Actinomycetota</taxon>
        <taxon>Actinomycetes</taxon>
        <taxon>Bifidobacteriales</taxon>
        <taxon>Bifidobacteriaceae</taxon>
        <taxon>Bifidobacterium</taxon>
    </lineage>
</organism>
<dbReference type="OrthoDB" id="9775207at2"/>
<keyword evidence="3" id="KW-1003">Cell membrane</keyword>
<sequence length="225" mass="23916">MRIALDRTEIPSASIFVNIVRAIIWVVAASLVLQPVFGINPTTLMTALGVGGIAISFGLKDTISNVVGGFGLMLSKVVKPGDLVTINGITGLVEDVTWRHTVVKERSGDTMWIPNSVLNTAALEKMTEVSEGMTTIAFTARGKEGVDTDAMARQIVATVQAATDDIMLPDNPPIVKFNGFSPYGIEGKVLLFTKPGVLLSTMQDRATRALAGEGFLVQNAALVEE</sequence>
<evidence type="ECO:0000313" key="10">
    <source>
        <dbReference type="EMBL" id="KAA8829979.1"/>
    </source>
</evidence>
<reference evidence="10 11" key="1">
    <citation type="journal article" date="2019" name="Syst. Appl. Microbiol.">
        <title>Characterization of Bifidobacterium species in feaces of the Egyptian fruit bat: Description of B. vespertilionis sp. nov. and B. rousetti sp. nov.</title>
        <authorList>
            <person name="Modesto M."/>
            <person name="Satti M."/>
            <person name="Watanabe K."/>
            <person name="Puglisi E."/>
            <person name="Morelli L."/>
            <person name="Huang C.-H."/>
            <person name="Liou J.-S."/>
            <person name="Miyashita M."/>
            <person name="Tamura T."/>
            <person name="Saito S."/>
            <person name="Mori K."/>
            <person name="Huang L."/>
            <person name="Sciavilla P."/>
            <person name="Sandri C."/>
            <person name="Spiezio C."/>
            <person name="Vitali F."/>
            <person name="Cavalieri D."/>
            <person name="Perpetuini G."/>
            <person name="Tofalo R."/>
            <person name="Bonetti A."/>
            <person name="Arita M."/>
            <person name="Mattarelli P."/>
        </authorList>
    </citation>
    <scope>NUCLEOTIDE SEQUENCE [LARGE SCALE GENOMIC DNA]</scope>
    <source>
        <strain evidence="10 11">RST7</strain>
    </source>
</reference>
<feature type="domain" description="Mechanosensitive ion channel transmembrane helices 2/3" evidence="9">
    <location>
        <begin position="18"/>
        <end position="60"/>
    </location>
</feature>
<evidence type="ECO:0000256" key="3">
    <source>
        <dbReference type="ARBA" id="ARBA00022475"/>
    </source>
</evidence>
<evidence type="ECO:0000256" key="1">
    <source>
        <dbReference type="ARBA" id="ARBA00004651"/>
    </source>
</evidence>
<dbReference type="InterPro" id="IPR006685">
    <property type="entry name" value="MscS_channel_2nd"/>
</dbReference>
<dbReference type="EMBL" id="RZUI01000008">
    <property type="protein sequence ID" value="KAA8829979.1"/>
    <property type="molecule type" value="Genomic_DNA"/>
</dbReference>